<feature type="compositionally biased region" description="Polar residues" evidence="6">
    <location>
        <begin position="316"/>
        <end position="335"/>
    </location>
</feature>
<dbReference type="AlphaFoldDB" id="A0A811MCV4"/>
<protein>
    <recommendedName>
        <fullName evidence="7">AIPP2-like SPOC-like domain-containing protein</fullName>
    </recommendedName>
</protein>
<keyword evidence="9" id="KW-1185">Reference proteome</keyword>
<feature type="region of interest" description="Disordered" evidence="6">
    <location>
        <begin position="738"/>
        <end position="757"/>
    </location>
</feature>
<feature type="compositionally biased region" description="Polar residues" evidence="6">
    <location>
        <begin position="499"/>
        <end position="520"/>
    </location>
</feature>
<sequence length="1103" mass="119301">MPKKARRAREERGARFSIRKCGHARLPQRTHSTDRWTHALRTHHVPPEADETPFSLLRATPSSAAENCFHAPCALHSAHPHHASKTLFLRPSPRRTCDRGRNPPMGHVERQPPNPSRLAPTSHPAPPPTTPAARRPAFHLRCSTQGQGTFCATCVFGSGNNARCQCRQDSRSRHNQMQHGNEATSTTKGIVEPNSQDKLKMARFSGGTYSKPDARMKLIPAEDITYLQHRKLYGRTVGSAGSQKRHCRRSVTPPPSSRRVSLLGSRSLAQNPMPSESSYNSCLPCKRLETAKNRDPSAGGHISSSVTPCISSLKNLASPSYKSSQPSTNLNTDATPRNLDRMVGTQALARCSSLSILHSQGQNSEKMSGSLPKEVVTNPMFPSPKQTGAPHPSDNPLVTKAGPSKSVCTPESGKLCSRDINLTTSTTVPVLQAPIVEPTLLSPTSVLSERSVEVYPDTRTAAPITQEPSVKPVLLTPIPVHHESSTECQKVPSKHSRESIASLQHGASSKRNSGASISHGRSSESHHNMYILETGAPLILHTKLQKKHYQSEACWKGKFHVTGGLIHTCDGIEAHFPLEISVGVYEASNQMPEILNLEAVPLSQLWPKKFKMVPPDSKDIGLWFVSSHERPHWSFDQLLEKVCSHGLGLFTKIGDTELAVFSSKLLTPQDQRKNGKLYFWGVFGKCIRKKTCQPNSHIKNVEISNPSQPNDSCNKYEEIGMKLDVTKGKEKESAESDIGMTLGANGGNPTDVTGNRETVRDNYEGGAKVLDLTGGEDSDRVNDCMAVLGTPDSNPASSCSVPATSYGCCRHDSAKNSTSILEDSACQPADRSLVSPDLILDIPPEFSPVPPGFTKAHCQLQISTAALTYADVPPGFPTDIPPGFTEAHRGLPPAISPAGPACVSTPGTQKKPFVRFSLNAPRPVKMGVPLGFTPLHAVKKEPGLPAVDESTDKPTLYSLAAAASAVVKSGKGDEMKIADNEVKIEQDENSEEREFPKIRRLSDLYSGPSDSTEISRPMSAHLPDKFQEQTPEKQMHQRKRECQGPSPAETAIKKSNVNGRIALNKGAGHGNGEARCVCASIGGRAAMPTKGPLAASPGGHLDN</sequence>
<comment type="caution">
    <text evidence="8">The sequence shown here is derived from an EMBL/GenBank/DDBJ whole genome shotgun (WGS) entry which is preliminary data.</text>
</comment>
<evidence type="ECO:0000313" key="8">
    <source>
        <dbReference type="EMBL" id="CAD6202637.1"/>
    </source>
</evidence>
<evidence type="ECO:0000256" key="6">
    <source>
        <dbReference type="SAM" id="MobiDB-lite"/>
    </source>
</evidence>
<proteinExistence type="predicted"/>
<feature type="region of interest" description="Disordered" evidence="6">
    <location>
        <begin position="237"/>
        <end position="280"/>
    </location>
</feature>
<dbReference type="PANTHER" id="PTHR33304:SF3">
    <property type="entry name" value="EXPRESSED PROTEIN"/>
    <property type="match status" value="1"/>
</dbReference>
<evidence type="ECO:0000259" key="7">
    <source>
        <dbReference type="Pfam" id="PF23121"/>
    </source>
</evidence>
<evidence type="ECO:0000256" key="2">
    <source>
        <dbReference type="ARBA" id="ARBA00022771"/>
    </source>
</evidence>
<dbReference type="Proteomes" id="UP000604825">
    <property type="component" value="Unassembled WGS sequence"/>
</dbReference>
<evidence type="ECO:0000256" key="1">
    <source>
        <dbReference type="ARBA" id="ARBA00022723"/>
    </source>
</evidence>
<feature type="region of interest" description="Disordered" evidence="6">
    <location>
        <begin position="316"/>
        <end position="337"/>
    </location>
</feature>
<keyword evidence="4" id="KW-0805">Transcription regulation</keyword>
<feature type="compositionally biased region" description="Polar residues" evidence="6">
    <location>
        <begin position="747"/>
        <end position="756"/>
    </location>
</feature>
<feature type="compositionally biased region" description="Low complexity" evidence="6">
    <location>
        <begin position="257"/>
        <end position="268"/>
    </location>
</feature>
<dbReference type="PANTHER" id="PTHR33304">
    <property type="match status" value="1"/>
</dbReference>
<keyword evidence="1" id="KW-0479">Metal-binding</keyword>
<name>A0A811MCV4_9POAL</name>
<keyword evidence="5" id="KW-0804">Transcription</keyword>
<feature type="domain" description="AIPP2-like SPOC-like" evidence="7">
    <location>
        <begin position="555"/>
        <end position="683"/>
    </location>
</feature>
<dbReference type="GO" id="GO:0008270">
    <property type="term" value="F:zinc ion binding"/>
    <property type="evidence" value="ECO:0007669"/>
    <property type="project" value="UniProtKB-KW"/>
</dbReference>
<accession>A0A811MCV4</accession>
<feature type="region of interest" description="Disordered" evidence="6">
    <location>
        <begin position="88"/>
        <end position="134"/>
    </location>
</feature>
<organism evidence="8 9">
    <name type="scientific">Miscanthus lutarioriparius</name>
    <dbReference type="NCBI Taxonomy" id="422564"/>
    <lineage>
        <taxon>Eukaryota</taxon>
        <taxon>Viridiplantae</taxon>
        <taxon>Streptophyta</taxon>
        <taxon>Embryophyta</taxon>
        <taxon>Tracheophyta</taxon>
        <taxon>Spermatophyta</taxon>
        <taxon>Magnoliopsida</taxon>
        <taxon>Liliopsida</taxon>
        <taxon>Poales</taxon>
        <taxon>Poaceae</taxon>
        <taxon>PACMAD clade</taxon>
        <taxon>Panicoideae</taxon>
        <taxon>Andropogonodae</taxon>
        <taxon>Andropogoneae</taxon>
        <taxon>Saccharinae</taxon>
        <taxon>Miscanthus</taxon>
    </lineage>
</organism>
<dbReference type="GO" id="GO:0034244">
    <property type="term" value="P:negative regulation of transcription elongation by RNA polymerase II"/>
    <property type="evidence" value="ECO:0007669"/>
    <property type="project" value="InterPro"/>
</dbReference>
<dbReference type="InterPro" id="IPR056280">
    <property type="entry name" value="AIPP2-like_SPOC"/>
</dbReference>
<feature type="region of interest" description="Disordered" evidence="6">
    <location>
        <begin position="482"/>
        <end position="524"/>
    </location>
</feature>
<keyword evidence="2" id="KW-0863">Zinc-finger</keyword>
<evidence type="ECO:0000313" key="9">
    <source>
        <dbReference type="Proteomes" id="UP000604825"/>
    </source>
</evidence>
<evidence type="ECO:0000256" key="5">
    <source>
        <dbReference type="ARBA" id="ARBA00023163"/>
    </source>
</evidence>
<dbReference type="GO" id="GO:0140566">
    <property type="term" value="F:histone reader activity"/>
    <property type="evidence" value="ECO:0007669"/>
    <property type="project" value="InterPro"/>
</dbReference>
<keyword evidence="3" id="KW-0862">Zinc</keyword>
<dbReference type="OrthoDB" id="651601at2759"/>
<feature type="region of interest" description="Disordered" evidence="6">
    <location>
        <begin position="1028"/>
        <end position="1057"/>
    </location>
</feature>
<gene>
    <name evidence="8" type="ORF">NCGR_LOCUS904</name>
</gene>
<feature type="region of interest" description="Disordered" evidence="6">
    <location>
        <begin position="1084"/>
        <end position="1103"/>
    </location>
</feature>
<reference evidence="8" key="1">
    <citation type="submission" date="2020-10" db="EMBL/GenBank/DDBJ databases">
        <authorList>
            <person name="Han B."/>
            <person name="Lu T."/>
            <person name="Zhao Q."/>
            <person name="Huang X."/>
            <person name="Zhao Y."/>
        </authorList>
    </citation>
    <scope>NUCLEOTIDE SEQUENCE</scope>
</reference>
<evidence type="ECO:0000256" key="3">
    <source>
        <dbReference type="ARBA" id="ARBA00022833"/>
    </source>
</evidence>
<feature type="compositionally biased region" description="Polar residues" evidence="6">
    <location>
        <begin position="269"/>
        <end position="280"/>
    </location>
</feature>
<dbReference type="Pfam" id="PF23121">
    <property type="entry name" value="SPOC_AIPP2"/>
    <property type="match status" value="1"/>
</dbReference>
<evidence type="ECO:0000256" key="4">
    <source>
        <dbReference type="ARBA" id="ARBA00023015"/>
    </source>
</evidence>
<dbReference type="InterPro" id="IPR049914">
    <property type="entry name" value="PHD1-3/5-6"/>
</dbReference>
<dbReference type="EMBL" id="CAJGYO010000001">
    <property type="protein sequence ID" value="CAD6202637.1"/>
    <property type="molecule type" value="Genomic_DNA"/>
</dbReference>